<dbReference type="Gene3D" id="3.10.20.90">
    <property type="entry name" value="Phosphatidylinositol 3-kinase Catalytic Subunit, Chain A, domain 1"/>
    <property type="match status" value="1"/>
</dbReference>
<accession>W7UC98</accession>
<feature type="region of interest" description="Disordered" evidence="2">
    <location>
        <begin position="1"/>
        <end position="36"/>
    </location>
</feature>
<reference evidence="3 4" key="1">
    <citation type="journal article" date="2014" name="Mol. Plant">
        <title>Chromosome Scale Genome Assembly and Transcriptome Profiling of Nannochloropsis gaditana in Nitrogen Depletion.</title>
        <authorList>
            <person name="Corteggiani Carpinelli E."/>
            <person name="Telatin A."/>
            <person name="Vitulo N."/>
            <person name="Forcato C."/>
            <person name="D'Angelo M."/>
            <person name="Schiavon R."/>
            <person name="Vezzi A."/>
            <person name="Giacometti G.M."/>
            <person name="Morosinotto T."/>
            <person name="Valle G."/>
        </authorList>
    </citation>
    <scope>NUCLEOTIDE SEQUENCE [LARGE SCALE GENOMIC DNA]</scope>
    <source>
        <strain evidence="3 4">B-31</strain>
    </source>
</reference>
<dbReference type="Pfam" id="PF01722">
    <property type="entry name" value="BolA"/>
    <property type="match status" value="1"/>
</dbReference>
<keyword evidence="4" id="KW-1185">Reference proteome</keyword>
<organism evidence="3 4">
    <name type="scientific">Nannochloropsis gaditana</name>
    <dbReference type="NCBI Taxonomy" id="72520"/>
    <lineage>
        <taxon>Eukaryota</taxon>
        <taxon>Sar</taxon>
        <taxon>Stramenopiles</taxon>
        <taxon>Ochrophyta</taxon>
        <taxon>Eustigmatophyceae</taxon>
        <taxon>Eustigmatales</taxon>
        <taxon>Monodopsidaceae</taxon>
        <taxon>Nannochloropsis</taxon>
    </lineage>
</organism>
<dbReference type="GO" id="GO:0005634">
    <property type="term" value="C:nucleus"/>
    <property type="evidence" value="ECO:0007669"/>
    <property type="project" value="TreeGrafter"/>
</dbReference>
<evidence type="ECO:0000313" key="4">
    <source>
        <dbReference type="Proteomes" id="UP000019335"/>
    </source>
</evidence>
<dbReference type="InterPro" id="IPR002634">
    <property type="entry name" value="BolA"/>
</dbReference>
<dbReference type="OrthoDB" id="4983at2759"/>
<gene>
    <name evidence="3" type="ORF">Naga_100033g6</name>
</gene>
<comment type="caution">
    <text evidence="3">The sequence shown here is derived from an EMBL/GenBank/DDBJ whole genome shotgun (WGS) entry which is preliminary data.</text>
</comment>
<dbReference type="AlphaFoldDB" id="W7UC98"/>
<dbReference type="SUPFAM" id="SSF82657">
    <property type="entry name" value="BolA-like"/>
    <property type="match status" value="1"/>
</dbReference>
<sequence length="126" mass="13997">MGETPVFLTRGSPQGRRNPKSPDIARGKTQREEEFDMSATPHIITPAQIQSKLTEALQAVFVEAKDMSDGCGAKFEILTVSPTFEGRPLLQRHRAVNAALAKELEHIHAITLKCLTPTQWDETKKC</sequence>
<evidence type="ECO:0000313" key="3">
    <source>
        <dbReference type="EMBL" id="EWM30589.1"/>
    </source>
</evidence>
<dbReference type="PANTHER" id="PTHR12735:SF27">
    <property type="entry name" value="BOLA-LIKE PROTEIN 2"/>
    <property type="match status" value="1"/>
</dbReference>
<dbReference type="GO" id="GO:0051537">
    <property type="term" value="F:2 iron, 2 sulfur cluster binding"/>
    <property type="evidence" value="ECO:0007669"/>
    <property type="project" value="InterPro"/>
</dbReference>
<name>W7UC98_9STRA</name>
<dbReference type="InterPro" id="IPR036065">
    <property type="entry name" value="BolA-like_sf"/>
</dbReference>
<comment type="similarity">
    <text evidence="1">Belongs to the BolA/IbaG family.</text>
</comment>
<dbReference type="Proteomes" id="UP000019335">
    <property type="component" value="Chromosome 1"/>
</dbReference>
<evidence type="ECO:0000256" key="2">
    <source>
        <dbReference type="SAM" id="MobiDB-lite"/>
    </source>
</evidence>
<dbReference type="PANTHER" id="PTHR12735">
    <property type="entry name" value="BOLA-LIKE PROTEIN-RELATED"/>
    <property type="match status" value="1"/>
</dbReference>
<dbReference type="GO" id="GO:0005829">
    <property type="term" value="C:cytosol"/>
    <property type="evidence" value="ECO:0007669"/>
    <property type="project" value="TreeGrafter"/>
</dbReference>
<dbReference type="EMBL" id="AZIL01000030">
    <property type="protein sequence ID" value="EWM30589.1"/>
    <property type="molecule type" value="Genomic_DNA"/>
</dbReference>
<evidence type="ECO:0000256" key="1">
    <source>
        <dbReference type="RuleBase" id="RU003860"/>
    </source>
</evidence>
<feature type="compositionally biased region" description="Basic and acidic residues" evidence="2">
    <location>
        <begin position="23"/>
        <end position="32"/>
    </location>
</feature>
<dbReference type="GO" id="GO:0006879">
    <property type="term" value="P:intracellular iron ion homeostasis"/>
    <property type="evidence" value="ECO:0007669"/>
    <property type="project" value="InterPro"/>
</dbReference>
<proteinExistence type="inferred from homology"/>
<dbReference type="GO" id="GO:0051604">
    <property type="term" value="P:protein maturation"/>
    <property type="evidence" value="ECO:0007669"/>
    <property type="project" value="InterPro"/>
</dbReference>
<protein>
    <submittedName>
        <fullName evidence="3">BolA protein</fullName>
    </submittedName>
</protein>
<dbReference type="InterPro" id="IPR045115">
    <property type="entry name" value="BOL2"/>
</dbReference>